<comment type="caution">
    <text evidence="1">The sequence shown here is derived from an EMBL/GenBank/DDBJ whole genome shotgun (WGS) entry which is preliminary data.</text>
</comment>
<dbReference type="Proteomes" id="UP000306319">
    <property type="component" value="Unassembled WGS sequence"/>
</dbReference>
<name>A0AC61REL4_9BACT</name>
<proteinExistence type="predicted"/>
<organism evidence="1 2">
    <name type="scientific">Lepagella muris</name>
    <dbReference type="NCBI Taxonomy" id="3032870"/>
    <lineage>
        <taxon>Bacteria</taxon>
        <taxon>Pseudomonadati</taxon>
        <taxon>Bacteroidota</taxon>
        <taxon>Bacteroidia</taxon>
        <taxon>Bacteroidales</taxon>
        <taxon>Muribaculaceae</taxon>
        <taxon>Lepagella</taxon>
    </lineage>
</organism>
<protein>
    <submittedName>
        <fullName evidence="1">Four helix bundle protein</fullName>
    </submittedName>
</protein>
<evidence type="ECO:0000313" key="1">
    <source>
        <dbReference type="EMBL" id="TGY78116.1"/>
    </source>
</evidence>
<gene>
    <name evidence="1" type="ORF">E5331_11345</name>
</gene>
<sequence length="247" mass="28497">MGVEISYSKSYFRLDAWVLANVVQLATQSFCRRFVSFHDDPRRRLFDQMVMAARSAVANIAEGSARHNTSIETEMRLTDVARASVDELFGDYFNFLMSRNLSVWDKDSEHTGSVWWMVIDRPQYGADQLADVARHILVQKSKFDYYIEGDDAGMAANCLLLLCERLNRMLQRMMESQLKYFKQNGGFTEKMTQTRLEARRGQAANSPLCPICGKRMFRRMAKKGVRNGKEFWSCSDYPKCSGIRNID</sequence>
<keyword evidence="2" id="KW-1185">Reference proteome</keyword>
<dbReference type="EMBL" id="SRYB01000016">
    <property type="protein sequence ID" value="TGY78116.1"/>
    <property type="molecule type" value="Genomic_DNA"/>
</dbReference>
<evidence type="ECO:0000313" key="2">
    <source>
        <dbReference type="Proteomes" id="UP000306319"/>
    </source>
</evidence>
<accession>A0AC61REL4</accession>
<reference evidence="1" key="1">
    <citation type="submission" date="2019-04" db="EMBL/GenBank/DDBJ databases">
        <title>Microbes associate with the intestines of laboratory mice.</title>
        <authorList>
            <person name="Navarre W."/>
            <person name="Wong E."/>
            <person name="Huang K."/>
            <person name="Tropini C."/>
            <person name="Ng K."/>
            <person name="Yu B."/>
        </authorList>
    </citation>
    <scope>NUCLEOTIDE SEQUENCE</scope>
    <source>
        <strain evidence="1">NM04_E33</strain>
    </source>
</reference>